<evidence type="ECO:0000313" key="2">
    <source>
        <dbReference type="Proteomes" id="UP001239111"/>
    </source>
</evidence>
<dbReference type="EMBL" id="CM056744">
    <property type="protein sequence ID" value="KAJ8664565.1"/>
    <property type="molecule type" value="Genomic_DNA"/>
</dbReference>
<feature type="non-terminal residue" evidence="1">
    <location>
        <position position="1"/>
    </location>
</feature>
<protein>
    <submittedName>
        <fullName evidence="1">Uncharacterized protein</fullName>
    </submittedName>
</protein>
<comment type="caution">
    <text evidence="1">The sequence shown here is derived from an EMBL/GenBank/DDBJ whole genome shotgun (WGS) entry which is preliminary data.</text>
</comment>
<dbReference type="Proteomes" id="UP001239111">
    <property type="component" value="Chromosome 4"/>
</dbReference>
<evidence type="ECO:0000313" key="1">
    <source>
        <dbReference type="EMBL" id="KAJ8664565.1"/>
    </source>
</evidence>
<gene>
    <name evidence="1" type="ORF">QAD02_006227</name>
</gene>
<keyword evidence="2" id="KW-1185">Reference proteome</keyword>
<sequence length="817" mass="93098">LDAANDTRDERLFMEHRNSIEDMDSQQIRKLSDIGRSLLSGSIDPEIVKILVVSPCIDKTTEILLAAAKRLGWQTLEAQDVLTALELFQIHYPKMVIIDRRGSNAQQADEICRSLVNLLAHRTAVIIALVKKSLFITQHLDELPTWRLFDAGYARTLLECTSKELLMNELVSIFTNEVQPKLQLAVSYTLFLAAQECRDMVHVTNDQHVIQFANGVSEKLLGYKIAELLNKNLTEIAVCENFHLMDQQLQKGREFHGIMNCKRKSNDKITISSRIIPFSINGRKPSHYIYIYDTTYLLENFDIASPTPNSIGNLHPRGSSHSLRSFDVGSIGSDLQRRSSIAKIHNLPLEAPITKVMSLLTIAAADAAGGEVAIHIEKAIEILKTTELYAPYVRESDDLINDPITSDLIGALISAPQYSRDSRRSSNDSSGRSSQVQRILHQQPIKMTSKGPRVPREIEQLLESCMGWDFDIFKLEMLTNRRPLFYLGMHIMNAYDVPARLNCDERTLQNWLTVIESNYNASNSYHNSTHAADVLQAIARFMRSERLRVFLDPLDEIAALIAAAAHDIDHPGKSSQFLCNADNKLAILYNDLSVLESHHAALTFRLTLSDDEVNIFKNLDRDTYKNVRQNIIDMILATEMTKHFEHLAKFVNICSTKSEESLSEPFSDPIDSSLLVPEKVSLIKRMMIKCADVSNPTRPLKFCIEWTKRIAEEYFRQTDEEKKRKLPVVMPMFDRSTCSIPKSQIGFVDYIINDMIEAWDAFIDLPEMVVYMKQNYETWKDYNEKGISTLQDVERLQQSSEFHIAEKLQIPILKEKT</sequence>
<organism evidence="1 2">
    <name type="scientific">Eretmocerus hayati</name>
    <dbReference type="NCBI Taxonomy" id="131215"/>
    <lineage>
        <taxon>Eukaryota</taxon>
        <taxon>Metazoa</taxon>
        <taxon>Ecdysozoa</taxon>
        <taxon>Arthropoda</taxon>
        <taxon>Hexapoda</taxon>
        <taxon>Insecta</taxon>
        <taxon>Pterygota</taxon>
        <taxon>Neoptera</taxon>
        <taxon>Endopterygota</taxon>
        <taxon>Hymenoptera</taxon>
        <taxon>Apocrita</taxon>
        <taxon>Proctotrupomorpha</taxon>
        <taxon>Chalcidoidea</taxon>
        <taxon>Aphelinidae</taxon>
        <taxon>Aphelininae</taxon>
        <taxon>Eretmocerus</taxon>
    </lineage>
</organism>
<name>A0ACC2N0B9_9HYME</name>
<reference evidence="1" key="1">
    <citation type="submission" date="2023-04" db="EMBL/GenBank/DDBJ databases">
        <title>A chromosome-level genome assembly of the parasitoid wasp Eretmocerus hayati.</title>
        <authorList>
            <person name="Zhong Y."/>
            <person name="Liu S."/>
            <person name="Liu Y."/>
        </authorList>
    </citation>
    <scope>NUCLEOTIDE SEQUENCE</scope>
    <source>
        <strain evidence="1">ZJU_SS_LIU_2023</strain>
    </source>
</reference>
<accession>A0ACC2N0B9</accession>
<proteinExistence type="predicted"/>